<name>A0A102LA23_9BURK</name>
<reference evidence="6 7" key="1">
    <citation type="submission" date="2015-11" db="EMBL/GenBank/DDBJ databases">
        <title>Expanding the genomic diversity of Burkholderia species for the development of highly accurate diagnostics.</title>
        <authorList>
            <person name="Sahl J."/>
            <person name="Keim P."/>
            <person name="Wagner D."/>
        </authorList>
    </citation>
    <scope>NUCLEOTIDE SEQUENCE [LARGE SCALE GENOMIC DNA]</scope>
    <source>
        <strain evidence="6 7">RF32-BP4</strain>
    </source>
</reference>
<evidence type="ECO:0000259" key="4">
    <source>
        <dbReference type="Pfam" id="PF04717"/>
    </source>
</evidence>
<dbReference type="Gene3D" id="3.55.50.10">
    <property type="entry name" value="Baseplate protein-like domains"/>
    <property type="match status" value="1"/>
</dbReference>
<dbReference type="EMBL" id="LOTN01000034">
    <property type="protein sequence ID" value="KUZ89785.1"/>
    <property type="molecule type" value="Genomic_DNA"/>
</dbReference>
<dbReference type="RefSeq" id="WP_059634027.1">
    <property type="nucleotide sequence ID" value="NZ_LOTK01000044.1"/>
</dbReference>
<dbReference type="SUPFAM" id="SSF69279">
    <property type="entry name" value="Phage tail proteins"/>
    <property type="match status" value="2"/>
</dbReference>
<dbReference type="PANTHER" id="PTHR32305">
    <property type="match status" value="1"/>
</dbReference>
<dbReference type="Pfam" id="PF26363">
    <property type="entry name" value="Phospholipase-like"/>
    <property type="match status" value="1"/>
</dbReference>
<dbReference type="SUPFAM" id="SSF69349">
    <property type="entry name" value="Phage fibre proteins"/>
    <property type="match status" value="1"/>
</dbReference>
<dbReference type="Gene3D" id="2.40.50.230">
    <property type="entry name" value="Gp5 N-terminal domain"/>
    <property type="match status" value="1"/>
</dbReference>
<gene>
    <name evidence="6" type="ORF">WI38_16730</name>
</gene>
<organism evidence="6 7">
    <name type="scientific">Burkholderia ubonensis</name>
    <dbReference type="NCBI Taxonomy" id="101571"/>
    <lineage>
        <taxon>Bacteria</taxon>
        <taxon>Pseudomonadati</taxon>
        <taxon>Pseudomonadota</taxon>
        <taxon>Betaproteobacteria</taxon>
        <taxon>Burkholderiales</taxon>
        <taxon>Burkholderiaceae</taxon>
        <taxon>Burkholderia</taxon>
        <taxon>Burkholderia cepacia complex</taxon>
    </lineage>
</organism>
<comment type="caution">
    <text evidence="6">The sequence shown here is derived from an EMBL/GenBank/DDBJ whole genome shotgun (WGS) entry which is preliminary data.</text>
</comment>
<dbReference type="GO" id="GO:0005576">
    <property type="term" value="C:extracellular region"/>
    <property type="evidence" value="ECO:0007669"/>
    <property type="project" value="UniProtKB-SubCell"/>
</dbReference>
<dbReference type="SUPFAM" id="SSF53474">
    <property type="entry name" value="alpha/beta-Hydrolases"/>
    <property type="match status" value="1"/>
</dbReference>
<dbReference type="Pfam" id="PF05954">
    <property type="entry name" value="Phage_GPD"/>
    <property type="match status" value="1"/>
</dbReference>
<dbReference type="Pfam" id="PF22178">
    <property type="entry name" value="Gp5_trimer_C"/>
    <property type="match status" value="1"/>
</dbReference>
<evidence type="ECO:0000313" key="6">
    <source>
        <dbReference type="EMBL" id="KUZ89785.1"/>
    </source>
</evidence>
<evidence type="ECO:0000313" key="7">
    <source>
        <dbReference type="Proteomes" id="UP000065521"/>
    </source>
</evidence>
<proteinExistence type="inferred from homology"/>
<feature type="domain" description="Gp5/Type VI secretion system Vgr C-terminal trimerisation" evidence="5">
    <location>
        <begin position="567"/>
        <end position="644"/>
    </location>
</feature>
<dbReference type="AlphaFoldDB" id="A0A102LA23"/>
<dbReference type="InterPro" id="IPR006533">
    <property type="entry name" value="T6SS_Vgr_RhsGE"/>
</dbReference>
<sequence length="1000" mass="107691">MSFAENRGAGGSAGGAVPASAGGLASLGSIAGMAGQLGALTGMPGAGLLGGAASAVRLAQTGMAMLGKTPESIADAINGLAGARPQLTQENRYVTLETPLGDDVLLVNAAVIDEHVNQLPEIHLDLLSHRNNIGPEQIVGQRVKIVLDPQSKNFSLTKVVAASTETDERRYFDGYVASFGKVGNSGTVTRYEMSVVPWLWFLTRSTDCRIFQNQTPQDLLRGIFQEMGFADFEFDIRGKQSPLEYIVMYDESYYHFCARLMEQEGLVWTFRFEKDKHVLVIGDSNSLFRPIPQAETISYYADSAASELNGIDRWDEAFSFRVGKITFRDFNYNQPSSSLMHVEVPTVNLKHDNIQATERYQFHSLYDHGEDGERYARYAMEAEEAQARRFNGGGYARGMTTNGRFTLVNHASSSYSGKEFVILRVRHQAVNDYTRQGAELPYHNTFTCLPFDIPFRPERRTRKPSMHGTQSAIVVGPKGEEIHTDGSRVKLHFLWDRRGKRDGSDSMWVRVSQPWAGKGWGGSAIPRIGQEVIVAFNEGDPDNPVVVGRVFNGESGNPYHGTGGQTMGLKSQTHKGQGSNELRFSDVNGSQEFFMHAQKDMNTVVKDNESHTVEGGARKVSVLKGDETKHVAQGSLSEKIAKARFTTANTVGVQALAGDAGPGKQSYQATDEIEHRVGASVVTLKPDSIKLLHGASSILINQSGIFIDGPVIHLNQGLFVTPEQAMAIEWANQQAIVAAGLASSDPKVQASARQLQKTLKAQQLAKLSAAAYTPGSAPPGWKNVSNDPEALKKFGLTPKDLKIPGSNFGAQAFLPDPAVFGDTMKPALAFKGTQPTVGEDWENNLHQGLGKDAPYYDRAVSIGKKIYGSGNAAGLDLTGHSLGGGLAAAASQASGSAATSFNAAGLNPDTLSMYGAMPRASSIANYRVDGDILTGLQEGRLGPISDATSQLMPKAIGEQITIPGSSVTTIQRHLMSDVNGGLESTIAQQQSSLLSQLKGN</sequence>
<accession>A0A102LA23</accession>
<dbReference type="NCBIfam" id="TIGR01646">
    <property type="entry name" value="vgr_GE"/>
    <property type="match status" value="1"/>
</dbReference>
<dbReference type="Pfam" id="PF04717">
    <property type="entry name" value="Phage_base_V"/>
    <property type="match status" value="1"/>
</dbReference>
<evidence type="ECO:0000256" key="3">
    <source>
        <dbReference type="ARBA" id="ARBA00022525"/>
    </source>
</evidence>
<evidence type="ECO:0000256" key="2">
    <source>
        <dbReference type="ARBA" id="ARBA00005558"/>
    </source>
</evidence>
<comment type="subcellular location">
    <subcellularLocation>
        <location evidence="1">Secreted</location>
    </subcellularLocation>
</comment>
<dbReference type="Proteomes" id="UP000065521">
    <property type="component" value="Unassembled WGS sequence"/>
</dbReference>
<dbReference type="Gene3D" id="2.30.110.50">
    <property type="match status" value="1"/>
</dbReference>
<dbReference type="InterPro" id="IPR054030">
    <property type="entry name" value="Gp5_Vgr_C"/>
</dbReference>
<dbReference type="Gene3D" id="2.20.220.20">
    <property type="match status" value="1"/>
</dbReference>
<dbReference type="InterPro" id="IPR017847">
    <property type="entry name" value="T6SS_RhsGE_Vgr_subset"/>
</dbReference>
<evidence type="ECO:0000256" key="1">
    <source>
        <dbReference type="ARBA" id="ARBA00004613"/>
    </source>
</evidence>
<dbReference type="Gene3D" id="4.10.220.110">
    <property type="match status" value="1"/>
</dbReference>
<dbReference type="InterPro" id="IPR029058">
    <property type="entry name" value="AB_hydrolase_fold"/>
</dbReference>
<dbReference type="InterPro" id="IPR006531">
    <property type="entry name" value="Gp5/Vgr_OB"/>
</dbReference>
<dbReference type="InterPro" id="IPR037026">
    <property type="entry name" value="Vgr_OB-fold_dom_sf"/>
</dbReference>
<dbReference type="NCBIfam" id="TIGR03361">
    <property type="entry name" value="VI_Rhs_Vgr"/>
    <property type="match status" value="1"/>
</dbReference>
<keyword evidence="3" id="KW-0964">Secreted</keyword>
<evidence type="ECO:0000259" key="5">
    <source>
        <dbReference type="Pfam" id="PF22178"/>
    </source>
</evidence>
<dbReference type="SUPFAM" id="SSF69255">
    <property type="entry name" value="gp5 N-terminal domain-like"/>
    <property type="match status" value="1"/>
</dbReference>
<comment type="similarity">
    <text evidence="2">Belongs to the VgrG protein family.</text>
</comment>
<protein>
    <submittedName>
        <fullName evidence="6">Uncharacterized protein</fullName>
    </submittedName>
</protein>
<dbReference type="InterPro" id="IPR050708">
    <property type="entry name" value="T6SS_VgrG/RHS"/>
</dbReference>
<dbReference type="PANTHER" id="PTHR32305:SF15">
    <property type="entry name" value="PROTEIN RHSA-RELATED"/>
    <property type="match status" value="1"/>
</dbReference>
<feature type="domain" description="Gp5/Type VI secretion system Vgr protein OB-fold" evidence="4">
    <location>
        <begin position="488"/>
        <end position="551"/>
    </location>
</feature>